<feature type="domain" description="Histidine kinase" evidence="11">
    <location>
        <begin position="406"/>
        <end position="655"/>
    </location>
</feature>
<feature type="region of interest" description="Disordered" evidence="9">
    <location>
        <begin position="693"/>
        <end position="726"/>
    </location>
</feature>
<dbReference type="Gene3D" id="6.10.340.10">
    <property type="match status" value="1"/>
</dbReference>
<dbReference type="Pfam" id="PF02518">
    <property type="entry name" value="HATPase_c"/>
    <property type="match status" value="1"/>
</dbReference>
<evidence type="ECO:0000313" key="13">
    <source>
        <dbReference type="Proteomes" id="UP000050465"/>
    </source>
</evidence>
<evidence type="ECO:0000259" key="11">
    <source>
        <dbReference type="PROSITE" id="PS50109"/>
    </source>
</evidence>
<dbReference type="InterPro" id="IPR036890">
    <property type="entry name" value="HATPase_C_sf"/>
</dbReference>
<evidence type="ECO:0000256" key="7">
    <source>
        <dbReference type="ARBA" id="ARBA00023012"/>
    </source>
</evidence>
<dbReference type="FunFam" id="3.30.565.10:FF:000010">
    <property type="entry name" value="Sensor histidine kinase RcsC"/>
    <property type="match status" value="1"/>
</dbReference>
<sequence length="726" mass="80396">MAHHPRSLRRNLLFKILAFSLPILIVGQLVALRKAKSSLLKTARQNLTSSAIRKAEELGTGVQSIEASLNLIEKTPAFQSGDAEQIKQTLFEFSESSPYTINCIELLAPLAETATVNTCADQSGKRSIIPSAKQVPWLQSGSVEQSDFYVFSPGPDAVTATPPDSDRALIKFVVASPIYSSEGKLRYTIAMEICIDQLQDIADQSLVGETVVIDPSNVIITHPDPYQVGKNIAEVSDGPRLKSMIGHVKAGNSNFIHLFHFLPGEGDREWLAGYSGFKVPVSPKKDNQWTVLAVTPLDRALSGLGEIRTVMAILTAGLLIASSLLALFVARGFSLPIERLIRYTQSIDDLSQLKKAPHSSNIWELDYLGTVIERMLHRLEENSSELRRAWKDAQMANQLKNEFLANTSHELRTPLNGIIGSIRVIRDDLCDSRDEELDFLQQADKAALHLLSIIEDILSIAKIEAGTLDINVATFDLRHILKDVLDMQVFQFQQKGIRLIFPEIKEPVMVSVDRSRFKQVLLNVLSNAMKFTDEGSVEVSITTEMGASPASPTAHELSMNRSPVTEQYDQLLRPLDPRVKITVKDTGIGIDPQQLHKLFKPFVMVDGSHTRPYEGTGLGLAISQNFVRLMQGDMTITSEGEGKGSTVTIWIPWIVADITSKDIDMKIDALENHENSELKEQLGKFNNRLASESISERRVSEKKVSEKRASIEKPSIDGHPAASHTR</sequence>
<dbReference type="SUPFAM" id="SSF55874">
    <property type="entry name" value="ATPase domain of HSP90 chaperone/DNA topoisomerase II/histidine kinase"/>
    <property type="match status" value="1"/>
</dbReference>
<dbReference type="AlphaFoldDB" id="A0A0P7Z283"/>
<keyword evidence="10" id="KW-0812">Transmembrane</keyword>
<evidence type="ECO:0000256" key="6">
    <source>
        <dbReference type="ARBA" id="ARBA00022777"/>
    </source>
</evidence>
<dbReference type="PANTHER" id="PTHR43047:SF66">
    <property type="entry name" value="HISKA"/>
    <property type="match status" value="1"/>
</dbReference>
<name>A0A0P7Z283_9CYAN</name>
<evidence type="ECO:0000256" key="4">
    <source>
        <dbReference type="ARBA" id="ARBA00022553"/>
    </source>
</evidence>
<dbReference type="Proteomes" id="UP000050465">
    <property type="component" value="Unassembled WGS sequence"/>
</dbReference>
<dbReference type="InterPro" id="IPR004358">
    <property type="entry name" value="Sig_transdc_His_kin-like_C"/>
</dbReference>
<dbReference type="InterPro" id="IPR003661">
    <property type="entry name" value="HisK_dim/P_dom"/>
</dbReference>
<dbReference type="GO" id="GO:0005886">
    <property type="term" value="C:plasma membrane"/>
    <property type="evidence" value="ECO:0007669"/>
    <property type="project" value="TreeGrafter"/>
</dbReference>
<dbReference type="PRINTS" id="PR00344">
    <property type="entry name" value="BCTRLSENSOR"/>
</dbReference>
<evidence type="ECO:0000256" key="10">
    <source>
        <dbReference type="SAM" id="Phobius"/>
    </source>
</evidence>
<protein>
    <recommendedName>
        <fullName evidence="8">Circadian input-output histidine kinase CikA</fullName>
        <ecNumber evidence="3">2.7.13.3</ecNumber>
    </recommendedName>
</protein>
<evidence type="ECO:0000256" key="2">
    <source>
        <dbReference type="ARBA" id="ARBA00006402"/>
    </source>
</evidence>
<accession>A0A0P7Z283</accession>
<dbReference type="Gene3D" id="3.30.565.10">
    <property type="entry name" value="Histidine kinase-like ATPase, C-terminal domain"/>
    <property type="match status" value="1"/>
</dbReference>
<keyword evidence="4" id="KW-0597">Phosphoprotein</keyword>
<comment type="similarity">
    <text evidence="2">In the N-terminal section; belongs to the phytochrome family.</text>
</comment>
<dbReference type="SMART" id="SM00388">
    <property type="entry name" value="HisKA"/>
    <property type="match status" value="1"/>
</dbReference>
<gene>
    <name evidence="12" type="ORF">HLUCCA11_04035</name>
</gene>
<dbReference type="Gene3D" id="3.30.450.20">
    <property type="entry name" value="PAS domain"/>
    <property type="match status" value="1"/>
</dbReference>
<keyword evidence="10" id="KW-0472">Membrane</keyword>
<dbReference type="Pfam" id="PF00512">
    <property type="entry name" value="HisKA"/>
    <property type="match status" value="1"/>
</dbReference>
<dbReference type="InterPro" id="IPR036097">
    <property type="entry name" value="HisK_dim/P_sf"/>
</dbReference>
<dbReference type="CDD" id="cd00082">
    <property type="entry name" value="HisKA"/>
    <property type="match status" value="1"/>
</dbReference>
<dbReference type="EC" id="2.7.13.3" evidence="3"/>
<evidence type="ECO:0000313" key="12">
    <source>
        <dbReference type="EMBL" id="KPQ37099.1"/>
    </source>
</evidence>
<evidence type="ECO:0000256" key="8">
    <source>
        <dbReference type="ARBA" id="ARBA00074306"/>
    </source>
</evidence>
<comment type="catalytic activity">
    <reaction evidence="1">
        <text>ATP + protein L-histidine = ADP + protein N-phospho-L-histidine.</text>
        <dbReference type="EC" id="2.7.13.3"/>
    </reaction>
</comment>
<dbReference type="CDD" id="cd16922">
    <property type="entry name" value="HATPase_EvgS-ArcB-TorS-like"/>
    <property type="match status" value="1"/>
</dbReference>
<feature type="transmembrane region" description="Helical" evidence="10">
    <location>
        <begin position="12"/>
        <end position="32"/>
    </location>
</feature>
<dbReference type="SMART" id="SM00387">
    <property type="entry name" value="HATPase_c"/>
    <property type="match status" value="1"/>
</dbReference>
<evidence type="ECO:0000256" key="9">
    <source>
        <dbReference type="SAM" id="MobiDB-lite"/>
    </source>
</evidence>
<organism evidence="12 13">
    <name type="scientific">Phormidesmis priestleyi Ana</name>
    <dbReference type="NCBI Taxonomy" id="1666911"/>
    <lineage>
        <taxon>Bacteria</taxon>
        <taxon>Bacillati</taxon>
        <taxon>Cyanobacteriota</taxon>
        <taxon>Cyanophyceae</taxon>
        <taxon>Leptolyngbyales</taxon>
        <taxon>Leptolyngbyaceae</taxon>
        <taxon>Phormidesmis</taxon>
    </lineage>
</organism>
<keyword evidence="7" id="KW-0902">Two-component regulatory system</keyword>
<dbReference type="SUPFAM" id="SSF47384">
    <property type="entry name" value="Homodimeric domain of signal transducing histidine kinase"/>
    <property type="match status" value="1"/>
</dbReference>
<comment type="caution">
    <text evidence="12">The sequence shown here is derived from an EMBL/GenBank/DDBJ whole genome shotgun (WGS) entry which is preliminary data.</text>
</comment>
<feature type="compositionally biased region" description="Basic and acidic residues" evidence="9">
    <location>
        <begin position="694"/>
        <end position="716"/>
    </location>
</feature>
<dbReference type="PANTHER" id="PTHR43047">
    <property type="entry name" value="TWO-COMPONENT HISTIDINE PROTEIN KINASE"/>
    <property type="match status" value="1"/>
</dbReference>
<reference evidence="12 13" key="1">
    <citation type="submission" date="2015-09" db="EMBL/GenBank/DDBJ databases">
        <title>Identification and resolution of microdiversity through metagenomic sequencing of parallel consortia.</title>
        <authorList>
            <person name="Nelson W.C."/>
            <person name="Romine M.F."/>
            <person name="Lindemann S.R."/>
        </authorList>
    </citation>
    <scope>NUCLEOTIDE SEQUENCE [LARGE SCALE GENOMIC DNA]</scope>
    <source>
        <strain evidence="12">Ana</strain>
    </source>
</reference>
<keyword evidence="6 12" id="KW-0418">Kinase</keyword>
<dbReference type="EMBL" id="LJZR01000003">
    <property type="protein sequence ID" value="KPQ37099.1"/>
    <property type="molecule type" value="Genomic_DNA"/>
</dbReference>
<evidence type="ECO:0000256" key="1">
    <source>
        <dbReference type="ARBA" id="ARBA00000085"/>
    </source>
</evidence>
<dbReference type="InterPro" id="IPR003594">
    <property type="entry name" value="HATPase_dom"/>
</dbReference>
<dbReference type="GO" id="GO:0009927">
    <property type="term" value="F:histidine phosphotransfer kinase activity"/>
    <property type="evidence" value="ECO:0007669"/>
    <property type="project" value="TreeGrafter"/>
</dbReference>
<dbReference type="PROSITE" id="PS50109">
    <property type="entry name" value="HIS_KIN"/>
    <property type="match status" value="1"/>
</dbReference>
<keyword evidence="10" id="KW-1133">Transmembrane helix</keyword>
<dbReference type="InterPro" id="IPR005467">
    <property type="entry name" value="His_kinase_dom"/>
</dbReference>
<keyword evidence="5" id="KW-0808">Transferase</keyword>
<dbReference type="GO" id="GO:0000155">
    <property type="term" value="F:phosphorelay sensor kinase activity"/>
    <property type="evidence" value="ECO:0007669"/>
    <property type="project" value="InterPro"/>
</dbReference>
<evidence type="ECO:0000256" key="3">
    <source>
        <dbReference type="ARBA" id="ARBA00012438"/>
    </source>
</evidence>
<dbReference type="STRING" id="1666911.HLUCCA11_04035"/>
<dbReference type="PATRIC" id="fig|1666911.3.peg.3660"/>
<evidence type="ECO:0000256" key="5">
    <source>
        <dbReference type="ARBA" id="ARBA00022679"/>
    </source>
</evidence>
<dbReference type="Gene3D" id="1.10.287.130">
    <property type="match status" value="1"/>
</dbReference>
<proteinExistence type="inferred from homology"/>